<feature type="region of interest" description="Disordered" evidence="1">
    <location>
        <begin position="368"/>
        <end position="433"/>
    </location>
</feature>
<evidence type="ECO:0000313" key="2">
    <source>
        <dbReference type="Proteomes" id="UP000694865"/>
    </source>
</evidence>
<accession>A0ABM0MET7</accession>
<protein>
    <submittedName>
        <fullName evidence="3">Uncharacterized protein LOC102808609</fullName>
    </submittedName>
</protein>
<dbReference type="Proteomes" id="UP000694865">
    <property type="component" value="Unplaced"/>
</dbReference>
<sequence>MASGDQATYQQEEGDQSHYQLDRNRADNVVKIFLELIDLQRELAALNGKLNAIITQCKNVPSIATKLEIIDNANLPKDEWTKADSNELEKQVEKNHGYSARLDDQVVQSETTGNADIVGDTGFSELSRLTMHPVATPTGNEVSTVAVLQEQLCTPEVDLTQRSKNLLNKSQFAEHKPCKSTDEFFSTVALQKQPSAAKVDFTQSAQILLKKEKSQDKVDYVEKKLGKNLNMDEFDLKHCKTNKECIKVVVPLADQDSLSQTAPTHRKSNFFLQKCFEVRECDDHIELSHHKMDNVELGNGEELPMHVEETIENDVDAGNMPCYLSTSDKTFDRDKTRILKAKSKRKIAMQFPSYSDMLHSVDRRIANSLQSNRDNVDETSDMLKDNPPSELTNQASDKTEATTNVPKPSKVGGLQMAHHNQPFYSQPTGLHESVRPAKTEKCMKTSALTLTKPSHGTDVTGDVSSVIGSEQCYIHGAGLPAYHPKLITNFMHPWSDKNMLHPVDRRIASDSPHIKSQCLGNSLQSYRDNVDETSDMEKDYQPFELTNQASGKTEATTNVPSSKIWGLQMAESHQVVQASKNTSPVLSATARKSVAHVPVDVNLDVQNQGYLNAIPSSPCEIQSSYPQPTGLHETLRLPKNVKCIKTSALTLTKPSDVTGDVSSVIGSEQCYIYNDRLPAYHPKLIKNFMRLRIGVPFPVQVGQDLPKRCLRGTGTYSVQNNYYAYPGVRVKLKYNCRHIATVACLRPTDTISELRHIVKYKVSQETGLHMDRFVLHNAITGMLLDGGSYIGHNNLTVEIKPTSRWF</sequence>
<name>A0ABM0MET7_SACKO</name>
<proteinExistence type="predicted"/>
<dbReference type="RefSeq" id="XP_006818528.1">
    <property type="nucleotide sequence ID" value="XM_006818465.1"/>
</dbReference>
<feature type="region of interest" description="Disordered" evidence="1">
    <location>
        <begin position="1"/>
        <end position="21"/>
    </location>
</feature>
<reference evidence="3" key="1">
    <citation type="submission" date="2025-08" db="UniProtKB">
        <authorList>
            <consortium name="RefSeq"/>
        </authorList>
    </citation>
    <scope>IDENTIFICATION</scope>
    <source>
        <tissue evidence="3">Testes</tissue>
    </source>
</reference>
<evidence type="ECO:0000313" key="3">
    <source>
        <dbReference type="RefSeq" id="XP_006818528.1"/>
    </source>
</evidence>
<gene>
    <name evidence="3" type="primary">LOC102808609</name>
</gene>
<dbReference type="GeneID" id="102808609"/>
<keyword evidence="2" id="KW-1185">Reference proteome</keyword>
<feature type="compositionally biased region" description="Polar residues" evidence="1">
    <location>
        <begin position="389"/>
        <end position="406"/>
    </location>
</feature>
<feature type="compositionally biased region" description="Polar residues" evidence="1">
    <location>
        <begin position="1"/>
        <end position="11"/>
    </location>
</feature>
<evidence type="ECO:0000256" key="1">
    <source>
        <dbReference type="SAM" id="MobiDB-lite"/>
    </source>
</evidence>
<organism evidence="2 3">
    <name type="scientific">Saccoglossus kowalevskii</name>
    <name type="common">Acorn worm</name>
    <dbReference type="NCBI Taxonomy" id="10224"/>
    <lineage>
        <taxon>Eukaryota</taxon>
        <taxon>Metazoa</taxon>
        <taxon>Hemichordata</taxon>
        <taxon>Enteropneusta</taxon>
        <taxon>Harrimaniidae</taxon>
        <taxon>Saccoglossus</taxon>
    </lineage>
</organism>